<name>A0A084IJV1_SALHC</name>
<dbReference type="Pfam" id="PF09157">
    <property type="entry name" value="TruB-C_2"/>
    <property type="match status" value="1"/>
</dbReference>
<dbReference type="InterPro" id="IPR020103">
    <property type="entry name" value="PsdUridine_synth_cat_dom_sf"/>
</dbReference>
<dbReference type="GO" id="GO:0031119">
    <property type="term" value="P:tRNA pseudouridine synthesis"/>
    <property type="evidence" value="ECO:0007669"/>
    <property type="project" value="UniProtKB-UniRule"/>
</dbReference>
<evidence type="ECO:0000259" key="8">
    <source>
        <dbReference type="Pfam" id="PF16198"/>
    </source>
</evidence>
<dbReference type="InterPro" id="IPR015240">
    <property type="entry name" value="tRNA_sdUridine_synth_fam1_C"/>
</dbReference>
<dbReference type="NCBIfam" id="TIGR00431">
    <property type="entry name" value="TruB"/>
    <property type="match status" value="1"/>
</dbReference>
<dbReference type="HAMAP" id="MF_01080">
    <property type="entry name" value="TruB_bact"/>
    <property type="match status" value="1"/>
</dbReference>
<dbReference type="Proteomes" id="UP000028302">
    <property type="component" value="Unassembled WGS sequence"/>
</dbReference>
<dbReference type="GO" id="GO:0160148">
    <property type="term" value="F:tRNA pseudouridine(55) synthase activity"/>
    <property type="evidence" value="ECO:0007669"/>
    <property type="project" value="UniProtKB-EC"/>
</dbReference>
<proteinExistence type="inferred from homology"/>
<organism evidence="9 10">
    <name type="scientific">Salinisphaera hydrothermalis (strain C41B8)</name>
    <dbReference type="NCBI Taxonomy" id="1304275"/>
    <lineage>
        <taxon>Bacteria</taxon>
        <taxon>Pseudomonadati</taxon>
        <taxon>Pseudomonadota</taxon>
        <taxon>Gammaproteobacteria</taxon>
        <taxon>Salinisphaerales</taxon>
        <taxon>Salinisphaeraceae</taxon>
        <taxon>Salinisphaera</taxon>
    </lineage>
</organism>
<dbReference type="InterPro" id="IPR032819">
    <property type="entry name" value="TruB_C"/>
</dbReference>
<evidence type="ECO:0000313" key="9">
    <source>
        <dbReference type="EMBL" id="KEZ76985.1"/>
    </source>
</evidence>
<dbReference type="Gene3D" id="3.30.2350.10">
    <property type="entry name" value="Pseudouridine synthase"/>
    <property type="match status" value="1"/>
</dbReference>
<dbReference type="InterPro" id="IPR015947">
    <property type="entry name" value="PUA-like_sf"/>
</dbReference>
<dbReference type="CDD" id="cd02573">
    <property type="entry name" value="PseudoU_synth_EcTruB"/>
    <property type="match status" value="1"/>
</dbReference>
<keyword evidence="10" id="KW-1185">Reference proteome</keyword>
<protein>
    <recommendedName>
        <fullName evidence="5">tRNA pseudouridine synthase B</fullName>
        <ecNumber evidence="5">5.4.99.25</ecNumber>
    </recommendedName>
    <alternativeName>
        <fullName evidence="5">tRNA pseudouridine(55) synthase</fullName>
        <shortName evidence="5">Psi55 synthase</shortName>
    </alternativeName>
    <alternativeName>
        <fullName evidence="5">tRNA pseudouridylate synthase</fullName>
    </alternativeName>
    <alternativeName>
        <fullName evidence="5">tRNA-uridine isomerase</fullName>
    </alternativeName>
</protein>
<evidence type="ECO:0000256" key="1">
    <source>
        <dbReference type="ARBA" id="ARBA00000385"/>
    </source>
</evidence>
<comment type="function">
    <text evidence="5">Responsible for synthesis of pseudouridine from uracil-55 in the psi GC loop of transfer RNAs.</text>
</comment>
<dbReference type="SUPFAM" id="SSF55120">
    <property type="entry name" value="Pseudouridine synthase"/>
    <property type="match status" value="1"/>
</dbReference>
<dbReference type="GO" id="GO:0003723">
    <property type="term" value="F:RNA binding"/>
    <property type="evidence" value="ECO:0007669"/>
    <property type="project" value="InterPro"/>
</dbReference>
<dbReference type="GO" id="GO:1990481">
    <property type="term" value="P:mRNA pseudouridine synthesis"/>
    <property type="evidence" value="ECO:0007669"/>
    <property type="project" value="TreeGrafter"/>
</dbReference>
<dbReference type="SUPFAM" id="SSF88697">
    <property type="entry name" value="PUA domain-like"/>
    <property type="match status" value="1"/>
</dbReference>
<dbReference type="PANTHER" id="PTHR13767">
    <property type="entry name" value="TRNA-PSEUDOURIDINE SYNTHASE"/>
    <property type="match status" value="1"/>
</dbReference>
<dbReference type="Pfam" id="PF01509">
    <property type="entry name" value="TruB_N"/>
    <property type="match status" value="1"/>
</dbReference>
<evidence type="ECO:0000259" key="7">
    <source>
        <dbReference type="Pfam" id="PF09157"/>
    </source>
</evidence>
<feature type="active site" description="Nucleophile" evidence="5">
    <location>
        <position position="35"/>
    </location>
</feature>
<dbReference type="EC" id="5.4.99.25" evidence="5"/>
<evidence type="ECO:0000259" key="6">
    <source>
        <dbReference type="Pfam" id="PF01509"/>
    </source>
</evidence>
<dbReference type="Gene3D" id="2.30.130.10">
    <property type="entry name" value="PUA domain"/>
    <property type="match status" value="1"/>
</dbReference>
<gene>
    <name evidence="5" type="primary">truB</name>
    <name evidence="9" type="ORF">C41B8_12355</name>
</gene>
<dbReference type="Pfam" id="PF16198">
    <property type="entry name" value="TruB_C_2"/>
    <property type="match status" value="1"/>
</dbReference>
<evidence type="ECO:0000313" key="10">
    <source>
        <dbReference type="Proteomes" id="UP000028302"/>
    </source>
</evidence>
<keyword evidence="3 5" id="KW-0819">tRNA processing</keyword>
<dbReference type="InterPro" id="IPR036974">
    <property type="entry name" value="PUA_sf"/>
</dbReference>
<dbReference type="PATRIC" id="fig|1304275.5.peg.2520"/>
<feature type="domain" description="tRNA pseudouridine synthase II TruB subfamily 1 C-terminal" evidence="7">
    <location>
        <begin position="234"/>
        <end position="290"/>
    </location>
</feature>
<reference evidence="9 10" key="1">
    <citation type="submission" date="2013-03" db="EMBL/GenBank/DDBJ databases">
        <title>Salinisphaera hydrothermalis C41B8 Genome Sequencing.</title>
        <authorList>
            <person name="Li C."/>
            <person name="Lai Q."/>
            <person name="Shao Z."/>
        </authorList>
    </citation>
    <scope>NUCLEOTIDE SEQUENCE [LARGE SCALE GENOMIC DNA]</scope>
    <source>
        <strain evidence="9 10">C41B8</strain>
    </source>
</reference>
<dbReference type="STRING" id="1304275.C41B8_12355"/>
<feature type="domain" description="Pseudouridine synthase II N-terminal" evidence="6">
    <location>
        <begin position="20"/>
        <end position="168"/>
    </location>
</feature>
<accession>A0A084IJV1</accession>
<evidence type="ECO:0000256" key="3">
    <source>
        <dbReference type="ARBA" id="ARBA00022694"/>
    </source>
</evidence>
<comment type="catalytic activity">
    <reaction evidence="1 5">
        <text>uridine(55) in tRNA = pseudouridine(55) in tRNA</text>
        <dbReference type="Rhea" id="RHEA:42532"/>
        <dbReference type="Rhea" id="RHEA-COMP:10101"/>
        <dbReference type="Rhea" id="RHEA-COMP:10102"/>
        <dbReference type="ChEBI" id="CHEBI:65314"/>
        <dbReference type="ChEBI" id="CHEBI:65315"/>
        <dbReference type="EC" id="5.4.99.25"/>
    </reaction>
</comment>
<dbReference type="InterPro" id="IPR002501">
    <property type="entry name" value="PsdUridine_synth_N"/>
</dbReference>
<evidence type="ECO:0000256" key="2">
    <source>
        <dbReference type="ARBA" id="ARBA00005642"/>
    </source>
</evidence>
<evidence type="ECO:0000256" key="5">
    <source>
        <dbReference type="HAMAP-Rule" id="MF_01080"/>
    </source>
</evidence>
<keyword evidence="4 5" id="KW-0413">Isomerase</keyword>
<sequence>MILLDKPLGLSSNHALQRVRRAFDARKAGHTGSLDPLATGLLPICLGEATKLSSYLLESDKHYRVTARLGYETTTGDAEGEMSRASDVDMPTGVALDTLLAGFVGPQQQIPPMYSALKVDGKPLYEYAREGQTIERAPRPITVHSVELVEAGDGRLTLDVAVSSGTYVRTLVEDIARAWGGCAHVAALRRTRVGPLGFERPMIDLEQIESAANEDPARLGNWLQPISSLIADWPRVRLDSEQTEAVLHGQRLRGDWEAGDTLVRLESDDGLLLGLGRCEIEGELRPKRLFARPQP</sequence>
<feature type="domain" description="tRNA pseudouridylate synthase B C-terminal" evidence="8">
    <location>
        <begin position="169"/>
        <end position="229"/>
    </location>
</feature>
<dbReference type="PANTHER" id="PTHR13767:SF2">
    <property type="entry name" value="PSEUDOURIDYLATE SYNTHASE TRUB1"/>
    <property type="match status" value="1"/>
</dbReference>
<dbReference type="EMBL" id="APNK01000019">
    <property type="protein sequence ID" value="KEZ76985.1"/>
    <property type="molecule type" value="Genomic_DNA"/>
</dbReference>
<dbReference type="InterPro" id="IPR014780">
    <property type="entry name" value="tRNA_psdUridine_synth_TruB"/>
</dbReference>
<dbReference type="CDD" id="cd21152">
    <property type="entry name" value="PUA_TruB_bacterial"/>
    <property type="match status" value="1"/>
</dbReference>
<dbReference type="eggNOG" id="COG0130">
    <property type="taxonomic scope" value="Bacteria"/>
</dbReference>
<comment type="caution">
    <text evidence="9">The sequence shown here is derived from an EMBL/GenBank/DDBJ whole genome shotgun (WGS) entry which is preliminary data.</text>
</comment>
<evidence type="ECO:0000256" key="4">
    <source>
        <dbReference type="ARBA" id="ARBA00023235"/>
    </source>
</evidence>
<comment type="similarity">
    <text evidence="2 5">Belongs to the pseudouridine synthase TruB family. Type 1 subfamily.</text>
</comment>
<dbReference type="AlphaFoldDB" id="A0A084IJV1"/>